<evidence type="ECO:0000256" key="1">
    <source>
        <dbReference type="SAM" id="MobiDB-lite"/>
    </source>
</evidence>
<feature type="region of interest" description="Disordered" evidence="1">
    <location>
        <begin position="27"/>
        <end position="67"/>
    </location>
</feature>
<feature type="compositionally biased region" description="Acidic residues" evidence="1">
    <location>
        <begin position="100"/>
        <end position="125"/>
    </location>
</feature>
<evidence type="ECO:0000313" key="2">
    <source>
        <dbReference type="EMBL" id="KAJ3115292.1"/>
    </source>
</evidence>
<dbReference type="Proteomes" id="UP001211907">
    <property type="component" value="Unassembled WGS sequence"/>
</dbReference>
<proteinExistence type="predicted"/>
<organism evidence="2 3">
    <name type="scientific">Physocladia obscura</name>
    <dbReference type="NCBI Taxonomy" id="109957"/>
    <lineage>
        <taxon>Eukaryota</taxon>
        <taxon>Fungi</taxon>
        <taxon>Fungi incertae sedis</taxon>
        <taxon>Chytridiomycota</taxon>
        <taxon>Chytridiomycota incertae sedis</taxon>
        <taxon>Chytridiomycetes</taxon>
        <taxon>Chytridiales</taxon>
        <taxon>Chytriomycetaceae</taxon>
        <taxon>Physocladia</taxon>
    </lineage>
</organism>
<evidence type="ECO:0000313" key="3">
    <source>
        <dbReference type="Proteomes" id="UP001211907"/>
    </source>
</evidence>
<sequence length="163" mass="18457">MFAANKNVAVTLSDVTRMTTKDFMMLGDLPDEDYEDEDFDDMAAKDETSSSDSDRDGNDVFDIEKNSDDEISVEEMAFLKSELLSLRRAEPKENFIDRMVDEEEYEASDSDSDSDSEWEDSESDSESAIAKKLEATGIYREVTIGDIGDEKDEDDSDYIDDIE</sequence>
<feature type="compositionally biased region" description="Basic and acidic residues" evidence="1">
    <location>
        <begin position="42"/>
        <end position="67"/>
    </location>
</feature>
<dbReference type="EMBL" id="JADGJH010001301">
    <property type="protein sequence ID" value="KAJ3115292.1"/>
    <property type="molecule type" value="Genomic_DNA"/>
</dbReference>
<dbReference type="AlphaFoldDB" id="A0AAD5SXW7"/>
<gene>
    <name evidence="2" type="ORF">HK100_001406</name>
</gene>
<feature type="region of interest" description="Disordered" evidence="1">
    <location>
        <begin position="92"/>
        <end position="163"/>
    </location>
</feature>
<comment type="caution">
    <text evidence="2">The sequence shown here is derived from an EMBL/GenBank/DDBJ whole genome shotgun (WGS) entry which is preliminary data.</text>
</comment>
<feature type="compositionally biased region" description="Acidic residues" evidence="1">
    <location>
        <begin position="147"/>
        <end position="163"/>
    </location>
</feature>
<keyword evidence="3" id="KW-1185">Reference proteome</keyword>
<accession>A0AAD5SXW7</accession>
<protein>
    <submittedName>
        <fullName evidence="2">Uncharacterized protein</fullName>
    </submittedName>
</protein>
<reference evidence="2" key="1">
    <citation type="submission" date="2020-05" db="EMBL/GenBank/DDBJ databases">
        <title>Phylogenomic resolution of chytrid fungi.</title>
        <authorList>
            <person name="Stajich J.E."/>
            <person name="Amses K."/>
            <person name="Simmons R."/>
            <person name="Seto K."/>
            <person name="Myers J."/>
            <person name="Bonds A."/>
            <person name="Quandt C.A."/>
            <person name="Barry K."/>
            <person name="Liu P."/>
            <person name="Grigoriev I."/>
            <person name="Longcore J.E."/>
            <person name="James T.Y."/>
        </authorList>
    </citation>
    <scope>NUCLEOTIDE SEQUENCE</scope>
    <source>
        <strain evidence="2">JEL0513</strain>
    </source>
</reference>
<name>A0AAD5SXW7_9FUNG</name>
<feature type="compositionally biased region" description="Acidic residues" evidence="1">
    <location>
        <begin position="29"/>
        <end position="41"/>
    </location>
</feature>